<organism evidence="2">
    <name type="scientific">Gibberella zeae (strain ATCC MYA-4620 / CBS 123657 / FGSC 9075 / NRRL 31084 / PH-1)</name>
    <name type="common">Wheat head blight fungus</name>
    <name type="synonym">Fusarium graminearum</name>
    <dbReference type="NCBI Taxonomy" id="229533"/>
    <lineage>
        <taxon>Eukaryota</taxon>
        <taxon>Fungi</taxon>
        <taxon>Dikarya</taxon>
        <taxon>Ascomycota</taxon>
        <taxon>Pezizomycotina</taxon>
        <taxon>Sordariomycetes</taxon>
        <taxon>Hypocreomycetidae</taxon>
        <taxon>Hypocreales</taxon>
        <taxon>Nectriaceae</taxon>
        <taxon>Fusarium</taxon>
    </lineage>
</organism>
<gene>
    <name evidence="1" type="ORF">FGRAMPH1_01T25043</name>
</gene>
<reference evidence="2 3" key="1">
    <citation type="journal article" date="2007" name="Science">
        <title>The Fusarium graminearum genome reveals a link between localized polymorphism and pathogen specialization.</title>
        <authorList>
            <person name="Cuomo C.A."/>
            <person name="Gueldener U."/>
            <person name="Xu J.-R."/>
            <person name="Trail F."/>
            <person name="Turgeon B.G."/>
            <person name="Di Pietro A."/>
            <person name="Walton J.D."/>
            <person name="Ma L.-J."/>
            <person name="Baker S.E."/>
            <person name="Rep M."/>
            <person name="Adam G."/>
            <person name="Antoniw J."/>
            <person name="Baldwin T."/>
            <person name="Calvo S.E."/>
            <person name="Chang Y.-L."/>
            <person name="DeCaprio D."/>
            <person name="Gale L.R."/>
            <person name="Gnerre S."/>
            <person name="Goswami R.S."/>
            <person name="Hammond-Kosack K."/>
            <person name="Harris L.J."/>
            <person name="Hilburn K."/>
            <person name="Kennell J.C."/>
            <person name="Kroken S."/>
            <person name="Magnuson J.K."/>
            <person name="Mannhaupt G."/>
            <person name="Mauceli E.W."/>
            <person name="Mewes H.-W."/>
            <person name="Mitterbauer R."/>
            <person name="Muehlbauer G."/>
            <person name="Muensterkoetter M."/>
            <person name="Nelson D."/>
            <person name="O'Donnell K."/>
            <person name="Ouellet T."/>
            <person name="Qi W."/>
            <person name="Quesneville H."/>
            <person name="Roncero M.I.G."/>
            <person name="Seong K.-Y."/>
            <person name="Tetko I.V."/>
            <person name="Urban M."/>
            <person name="Waalwijk C."/>
            <person name="Ward T.J."/>
            <person name="Yao J."/>
            <person name="Birren B.W."/>
            <person name="Kistler H.C."/>
        </authorList>
    </citation>
    <scope>NUCLEOTIDE SEQUENCE [LARGE SCALE GENOMIC DNA]</scope>
    <source>
        <strain evidence="3">ATCC MYA-4620 / CBS 123657 / FGSC 9075 / NRRL 31084 / PH-1</strain>
        <strain evidence="2">PH-1 / ATCC MYA-4620 / FGSC 9075 / NRRL 31084</strain>
    </source>
</reference>
<dbReference type="VEuPathDB" id="FungiDB:FGRAMPH1_01G25043"/>
<proteinExistence type="predicted"/>
<dbReference type="EnsemblFungi" id="CEF84086">
    <property type="protein sequence ID" value="CEF84086"/>
    <property type="gene ID" value="FGRRES_15434"/>
</dbReference>
<dbReference type="InParanoid" id="A0A0E0SCC3"/>
<name>A0A0E0SCC3_GIBZE</name>
<dbReference type="EMBL" id="HG970335">
    <property type="protein sequence ID" value="CEF84086.1"/>
    <property type="molecule type" value="Genomic_DNA"/>
</dbReference>
<dbReference type="AlphaFoldDB" id="A0A0E0SCC3"/>
<sequence>MASSRSAHLTSPTSEPYKSVRVIAQELRQEPVDGSIGATDGTMRQKQPIVACLQHAILSLAPLGFK</sequence>
<evidence type="ECO:0000313" key="1">
    <source>
        <dbReference type="EMBL" id="CEF84086.1"/>
    </source>
</evidence>
<protein>
    <submittedName>
        <fullName evidence="1">Chromosome 4, complete genome</fullName>
    </submittedName>
</protein>
<reference key="3">
    <citation type="submission" date="2014-02" db="EMBL/GenBank/DDBJ databases">
        <title>A revised Fusarium graminearum genomic reference sequence using whole shotgun re-sequencing.</title>
        <authorList>
            <person name="King R."/>
            <person name="Urban M."/>
            <person name="Hassani-Pak K."/>
            <person name="Hammond-Kosack K."/>
        </authorList>
    </citation>
    <scope>NUCLEOTIDE SEQUENCE</scope>
    <source>
        <strain>PH-1</strain>
    </source>
</reference>
<evidence type="ECO:0000313" key="3">
    <source>
        <dbReference type="Proteomes" id="UP000070720"/>
    </source>
</evidence>
<reference evidence="1 3" key="4">
    <citation type="journal article" date="2015" name="BMC Genomics">
        <title>The completed genome sequence of the pathogenic ascomycete fungus Fusarium graminearum.</title>
        <authorList>
            <person name="King R."/>
            <person name="Urban M."/>
            <person name="Hammond-Kosack M.C."/>
            <person name="Hassani-Pak K."/>
            <person name="Hammond-Kosack K.E."/>
        </authorList>
    </citation>
    <scope>NUCLEOTIDE SEQUENCE [LARGE SCALE GENOMIC DNA]</scope>
    <source>
        <strain evidence="3">ATCC MYA-4620 / CBS 123657 / FGSC 9075 / NRRL 31084 / PH-1</strain>
        <strain evidence="1">PH-1</strain>
    </source>
</reference>
<evidence type="ECO:0000313" key="2">
    <source>
        <dbReference type="EnsemblFungi" id="CEF84086"/>
    </source>
</evidence>
<reference evidence="2 3" key="2">
    <citation type="journal article" date="2010" name="Nature">
        <title>Comparative genomics reveals mobile pathogenicity chromosomes in Fusarium.</title>
        <authorList>
            <person name="Ma L.J."/>
            <person name="van der Does H.C."/>
            <person name="Borkovich K.A."/>
            <person name="Coleman J.J."/>
            <person name="Daboussi M.J."/>
            <person name="Di Pietro A."/>
            <person name="Dufresne M."/>
            <person name="Freitag M."/>
            <person name="Grabherr M."/>
            <person name="Henrissat B."/>
            <person name="Houterman P.M."/>
            <person name="Kang S."/>
            <person name="Shim W.B."/>
            <person name="Woloshuk C."/>
            <person name="Xie X."/>
            <person name="Xu J.R."/>
            <person name="Antoniw J."/>
            <person name="Baker S.E."/>
            <person name="Bluhm B.H."/>
            <person name="Breakspear A."/>
            <person name="Brown D.W."/>
            <person name="Butchko R.A."/>
            <person name="Chapman S."/>
            <person name="Coulson R."/>
            <person name="Coutinho P.M."/>
            <person name="Danchin E.G."/>
            <person name="Diener A."/>
            <person name="Gale L.R."/>
            <person name="Gardiner D.M."/>
            <person name="Goff S."/>
            <person name="Hammond-Kosack K.E."/>
            <person name="Hilburn K."/>
            <person name="Hua-Van A."/>
            <person name="Jonkers W."/>
            <person name="Kazan K."/>
            <person name="Kodira C.D."/>
            <person name="Koehrsen M."/>
            <person name="Kumar L."/>
            <person name="Lee Y.H."/>
            <person name="Li L."/>
            <person name="Manners J.M."/>
            <person name="Miranda-Saavedra D."/>
            <person name="Mukherjee M."/>
            <person name="Park G."/>
            <person name="Park J."/>
            <person name="Park S.Y."/>
            <person name="Proctor R.H."/>
            <person name="Regev A."/>
            <person name="Ruiz-Roldan M.C."/>
            <person name="Sain D."/>
            <person name="Sakthikumar S."/>
            <person name="Sykes S."/>
            <person name="Schwartz D.C."/>
            <person name="Turgeon B.G."/>
            <person name="Wapinski I."/>
            <person name="Yoder O."/>
            <person name="Young S."/>
            <person name="Zeng Q."/>
            <person name="Zhou S."/>
            <person name="Galagan J."/>
            <person name="Cuomo C.A."/>
            <person name="Kistler H.C."/>
            <person name="Rep M."/>
        </authorList>
    </citation>
    <scope>GENOME REANNOTATION</scope>
    <source>
        <strain evidence="3">ATCC MYA-4620 / CBS 123657 / FGSC 9075 / NRRL 31084 / PH-1</strain>
        <strain evidence="2">PH-1 / ATCC MYA-4620 / FGSC 9075 / NRRL 31084</strain>
    </source>
</reference>
<keyword evidence="3" id="KW-1185">Reference proteome</keyword>
<reference evidence="2" key="5">
    <citation type="submission" date="2017-01" db="UniProtKB">
        <authorList>
            <consortium name="EnsemblFungi"/>
        </authorList>
    </citation>
    <scope>IDENTIFICATION</scope>
    <source>
        <strain evidence="2">PH-1 / ATCC MYA-4620 / FGSC 9075 / NRRL 31084</strain>
    </source>
</reference>
<dbReference type="Proteomes" id="UP000070720">
    <property type="component" value="Chromosome 4"/>
</dbReference>
<accession>A0A0E0SCC3</accession>